<feature type="non-terminal residue" evidence="2">
    <location>
        <position position="1"/>
    </location>
</feature>
<evidence type="ECO:0000313" key="3">
    <source>
        <dbReference type="Proteomes" id="UP000649617"/>
    </source>
</evidence>
<protein>
    <recommendedName>
        <fullName evidence="4">MFS transporter</fullName>
    </recommendedName>
</protein>
<dbReference type="OrthoDB" id="754047at2759"/>
<keyword evidence="3" id="KW-1185">Reference proteome</keyword>
<gene>
    <name evidence="2" type="ORF">SPIL2461_LOCUS15027</name>
</gene>
<organism evidence="2 3">
    <name type="scientific">Symbiodinium pilosum</name>
    <name type="common">Dinoflagellate</name>
    <dbReference type="NCBI Taxonomy" id="2952"/>
    <lineage>
        <taxon>Eukaryota</taxon>
        <taxon>Sar</taxon>
        <taxon>Alveolata</taxon>
        <taxon>Dinophyceae</taxon>
        <taxon>Suessiales</taxon>
        <taxon>Symbiodiniaceae</taxon>
        <taxon>Symbiodinium</taxon>
    </lineage>
</organism>
<name>A0A812UD00_SYMPI</name>
<keyword evidence="1" id="KW-0472">Membrane</keyword>
<feature type="transmembrane region" description="Helical" evidence="1">
    <location>
        <begin position="12"/>
        <end position="32"/>
    </location>
</feature>
<feature type="non-terminal residue" evidence="2">
    <location>
        <position position="95"/>
    </location>
</feature>
<evidence type="ECO:0000256" key="1">
    <source>
        <dbReference type="SAM" id="Phobius"/>
    </source>
</evidence>
<proteinExistence type="predicted"/>
<reference evidence="2" key="1">
    <citation type="submission" date="2021-02" db="EMBL/GenBank/DDBJ databases">
        <authorList>
            <person name="Dougan E. K."/>
            <person name="Rhodes N."/>
            <person name="Thang M."/>
            <person name="Chan C."/>
        </authorList>
    </citation>
    <scope>NUCLEOTIDE SEQUENCE</scope>
</reference>
<accession>A0A812UD00</accession>
<dbReference type="InterPro" id="IPR036259">
    <property type="entry name" value="MFS_trans_sf"/>
</dbReference>
<dbReference type="Proteomes" id="UP000649617">
    <property type="component" value="Unassembled WGS sequence"/>
</dbReference>
<feature type="transmembrane region" description="Helical" evidence="1">
    <location>
        <begin position="39"/>
        <end position="57"/>
    </location>
</feature>
<keyword evidence="1" id="KW-0812">Transmembrane</keyword>
<dbReference type="AlphaFoldDB" id="A0A812UD00"/>
<evidence type="ECO:0008006" key="4">
    <source>
        <dbReference type="Google" id="ProtNLM"/>
    </source>
</evidence>
<dbReference type="EMBL" id="CAJNIZ010035781">
    <property type="protein sequence ID" value="CAE7561814.1"/>
    <property type="molecule type" value="Genomic_DNA"/>
</dbReference>
<dbReference type="SUPFAM" id="SSF103473">
    <property type="entry name" value="MFS general substrate transporter"/>
    <property type="match status" value="1"/>
</dbReference>
<keyword evidence="1" id="KW-1133">Transmembrane helix</keyword>
<comment type="caution">
    <text evidence="2">The sequence shown here is derived from an EMBL/GenBank/DDBJ whole genome shotgun (WGS) entry which is preliminary data.</text>
</comment>
<evidence type="ECO:0000313" key="2">
    <source>
        <dbReference type="EMBL" id="CAE7561814.1"/>
    </source>
</evidence>
<sequence length="95" mass="10320">DHPKHGQDLLTYVFAGMSLWSLLASVVSGFALSSLGARAMYILVAAFALPALVASWTTEETKKSAAEIRSGRDKIFRQKEFFTLACVMCGASMML</sequence>
<dbReference type="Gene3D" id="1.20.1250.20">
    <property type="entry name" value="MFS general substrate transporter like domains"/>
    <property type="match status" value="1"/>
</dbReference>